<reference evidence="2 3" key="3">
    <citation type="submission" date="2017-10" db="EMBL/GenBank/DDBJ databases">
        <title>Extensive intraspecific genome diversity in a model arbuscular mycorrhizal fungus.</title>
        <authorList>
            <person name="Chen E.C.H."/>
            <person name="Morin E."/>
            <person name="Baudet D."/>
            <person name="Noel J."/>
            <person name="Ndikumana S."/>
            <person name="Charron P."/>
            <person name="St-Onge C."/>
            <person name="Giorgi J."/>
            <person name="Grigoriev I.V."/>
            <person name="Roux C."/>
            <person name="Martin F.M."/>
            <person name="Corradi N."/>
        </authorList>
    </citation>
    <scope>NUCLEOTIDE SEQUENCE [LARGE SCALE GENOMIC DNA]</scope>
    <source>
        <strain evidence="2 3">A1</strain>
    </source>
</reference>
<proteinExistence type="predicted"/>
<evidence type="ECO:0000313" key="2">
    <source>
        <dbReference type="EMBL" id="PKC50390.1"/>
    </source>
</evidence>
<evidence type="ECO:0000313" key="3">
    <source>
        <dbReference type="Proteomes" id="UP000232688"/>
    </source>
</evidence>
<reference evidence="1 4" key="2">
    <citation type="submission" date="2017-09" db="EMBL/GenBank/DDBJ databases">
        <title>Extensive intraspecific genome diversity in a model arbuscular mycorrhizal fungus.</title>
        <authorList>
            <person name="Chen E.C."/>
            <person name="Morin E."/>
            <person name="Beaudet D."/>
            <person name="Noel J."/>
            <person name="Ndikumana S."/>
            <person name="Charron P."/>
            <person name="St-Onge C."/>
            <person name="Giorgi J."/>
            <person name="Grigoriev I.V."/>
            <person name="Roux C."/>
            <person name="Martin F.M."/>
            <person name="Corradi N."/>
        </authorList>
    </citation>
    <scope>NUCLEOTIDE SEQUENCE [LARGE SCALE GENOMIC DNA]</scope>
    <source>
        <strain evidence="1 4">A5</strain>
    </source>
</reference>
<dbReference type="AlphaFoldDB" id="A0A2N0QH50"/>
<dbReference type="VEuPathDB" id="FungiDB:RhiirA1_486486"/>
<evidence type="ECO:0000313" key="4">
    <source>
        <dbReference type="Proteomes" id="UP000232722"/>
    </source>
</evidence>
<dbReference type="EMBL" id="LLXJ01004716">
    <property type="protein sequence ID" value="PKB95508.1"/>
    <property type="molecule type" value="Genomic_DNA"/>
</dbReference>
<accession>A0A2N0QH50</accession>
<dbReference type="Proteomes" id="UP000232722">
    <property type="component" value="Unassembled WGS sequence"/>
</dbReference>
<gene>
    <name evidence="2" type="ORF">RhiirA1_486486</name>
    <name evidence="1" type="ORF">RhiirA5_436579</name>
</gene>
<evidence type="ECO:0000313" key="1">
    <source>
        <dbReference type="EMBL" id="PKB95508.1"/>
    </source>
</evidence>
<organism evidence="2 3">
    <name type="scientific">Rhizophagus irregularis</name>
    <dbReference type="NCBI Taxonomy" id="588596"/>
    <lineage>
        <taxon>Eukaryota</taxon>
        <taxon>Fungi</taxon>
        <taxon>Fungi incertae sedis</taxon>
        <taxon>Mucoromycota</taxon>
        <taxon>Glomeromycotina</taxon>
        <taxon>Glomeromycetes</taxon>
        <taxon>Glomerales</taxon>
        <taxon>Glomeraceae</taxon>
        <taxon>Rhizophagus</taxon>
    </lineage>
</organism>
<sequence length="79" mass="9451">MDIHMQVEHNLRLVSNEKIYFNSAPVESLKLIGFNDSENFNIRIERGKRPFNNLDDIKNRLDIKEDKIKKLKFDRVSFD</sequence>
<dbReference type="VEuPathDB" id="FungiDB:FUN_015505"/>
<reference evidence="1 4" key="1">
    <citation type="submission" date="2016-04" db="EMBL/GenBank/DDBJ databases">
        <title>Genome analyses suggest a sexual origin of heterokaryosis in a supposedly ancient asexual fungus.</title>
        <authorList>
            <person name="Ropars J."/>
            <person name="Sedzielewska K."/>
            <person name="Noel J."/>
            <person name="Charron P."/>
            <person name="Farinelli L."/>
            <person name="Marton T."/>
            <person name="Kruger M."/>
            <person name="Pelin A."/>
            <person name="Brachmann A."/>
            <person name="Corradi N."/>
        </authorList>
    </citation>
    <scope>NUCLEOTIDE SEQUENCE [LARGE SCALE GENOMIC DNA]</scope>
    <source>
        <strain evidence="1 4">A5</strain>
    </source>
</reference>
<dbReference type="EMBL" id="LLXH01010135">
    <property type="protein sequence ID" value="PKC50390.1"/>
    <property type="molecule type" value="Genomic_DNA"/>
</dbReference>
<dbReference type="Proteomes" id="UP000232688">
    <property type="component" value="Unassembled WGS sequence"/>
</dbReference>
<comment type="caution">
    <text evidence="2">The sequence shown here is derived from an EMBL/GenBank/DDBJ whole genome shotgun (WGS) entry which is preliminary data.</text>
</comment>
<name>A0A2N0QH50_9GLOM</name>
<reference evidence="2 3" key="4">
    <citation type="submission" date="2017-10" db="EMBL/GenBank/DDBJ databases">
        <title>Genome analyses suggest a sexual origin of heterokaryosis in a supposedly ancient asexual fungus.</title>
        <authorList>
            <person name="Corradi N."/>
            <person name="Sedzielewska K."/>
            <person name="Noel J."/>
            <person name="Charron P."/>
            <person name="Farinelli L."/>
            <person name="Marton T."/>
            <person name="Kruger M."/>
            <person name="Pelin A."/>
            <person name="Brachmann A."/>
            <person name="Corradi N."/>
        </authorList>
    </citation>
    <scope>NUCLEOTIDE SEQUENCE [LARGE SCALE GENOMIC DNA]</scope>
    <source>
        <strain evidence="2 3">A1</strain>
    </source>
</reference>
<protein>
    <submittedName>
        <fullName evidence="2">Uncharacterized protein</fullName>
    </submittedName>
</protein>